<dbReference type="PANTHER" id="PTHR22953">
    <property type="entry name" value="ACID PHOSPHATASE RELATED"/>
    <property type="match status" value="1"/>
</dbReference>
<dbReference type="Proteomes" id="UP000055590">
    <property type="component" value="Chromosome"/>
</dbReference>
<evidence type="ECO:0000259" key="3">
    <source>
        <dbReference type="Pfam" id="PF16656"/>
    </source>
</evidence>
<evidence type="ECO:0000259" key="2">
    <source>
        <dbReference type="Pfam" id="PF00149"/>
    </source>
</evidence>
<dbReference type="InterPro" id="IPR015914">
    <property type="entry name" value="PAPs_N"/>
</dbReference>
<dbReference type="AlphaFoldDB" id="A0A0K1PFK4"/>
<dbReference type="GO" id="GO:0046872">
    <property type="term" value="F:metal ion binding"/>
    <property type="evidence" value="ECO:0007669"/>
    <property type="project" value="InterPro"/>
</dbReference>
<dbReference type="InterPro" id="IPR008963">
    <property type="entry name" value="Purple_acid_Pase-like_N"/>
</dbReference>
<proteinExistence type="predicted"/>
<protein>
    <submittedName>
        <fullName evidence="4">Purple acid phosphatase</fullName>
    </submittedName>
</protein>
<dbReference type="Pfam" id="PF16656">
    <property type="entry name" value="Pur_ac_phosph_N"/>
    <property type="match status" value="1"/>
</dbReference>
<dbReference type="EMBL" id="CP012332">
    <property type="protein sequence ID" value="AKU92282.1"/>
    <property type="molecule type" value="Genomic_DNA"/>
</dbReference>
<dbReference type="Gene3D" id="3.60.21.10">
    <property type="match status" value="1"/>
</dbReference>
<keyword evidence="5" id="KW-1185">Reference proteome</keyword>
<name>A0A0K1PFK4_9BACT</name>
<keyword evidence="1" id="KW-0732">Signal</keyword>
<feature type="domain" description="Purple acid phosphatase N-terminal" evidence="3">
    <location>
        <begin position="39"/>
        <end position="113"/>
    </location>
</feature>
<dbReference type="InterPro" id="IPR004843">
    <property type="entry name" value="Calcineurin-like_PHP"/>
</dbReference>
<dbReference type="InterPro" id="IPR039331">
    <property type="entry name" value="PAPs-like"/>
</dbReference>
<organism evidence="4 5">
    <name type="scientific">Vulgatibacter incomptus</name>
    <dbReference type="NCBI Taxonomy" id="1391653"/>
    <lineage>
        <taxon>Bacteria</taxon>
        <taxon>Pseudomonadati</taxon>
        <taxon>Myxococcota</taxon>
        <taxon>Myxococcia</taxon>
        <taxon>Myxococcales</taxon>
        <taxon>Cystobacterineae</taxon>
        <taxon>Vulgatibacteraceae</taxon>
        <taxon>Vulgatibacter</taxon>
    </lineage>
</organism>
<dbReference type="SUPFAM" id="SSF49363">
    <property type="entry name" value="Purple acid phosphatase, N-terminal domain"/>
    <property type="match status" value="1"/>
</dbReference>
<dbReference type="SUPFAM" id="SSF56300">
    <property type="entry name" value="Metallo-dependent phosphatases"/>
    <property type="match status" value="1"/>
</dbReference>
<evidence type="ECO:0000313" key="4">
    <source>
        <dbReference type="EMBL" id="AKU92282.1"/>
    </source>
</evidence>
<dbReference type="STRING" id="1391653.AKJ08_2669"/>
<dbReference type="PANTHER" id="PTHR22953:SF153">
    <property type="entry name" value="PURPLE ACID PHOSPHATASE"/>
    <property type="match status" value="1"/>
</dbReference>
<reference evidence="4 5" key="1">
    <citation type="submission" date="2015-08" db="EMBL/GenBank/DDBJ databases">
        <authorList>
            <person name="Babu N.S."/>
            <person name="Beckwith C.J."/>
            <person name="Beseler K.G."/>
            <person name="Brison A."/>
            <person name="Carone J.V."/>
            <person name="Caskin T.P."/>
            <person name="Diamond M."/>
            <person name="Durham M.E."/>
            <person name="Foxe J.M."/>
            <person name="Go M."/>
            <person name="Henderson B.A."/>
            <person name="Jones I.B."/>
            <person name="McGettigan J.A."/>
            <person name="Micheletti S.J."/>
            <person name="Nasrallah M.E."/>
            <person name="Ortiz D."/>
            <person name="Piller C.R."/>
            <person name="Privatt S.R."/>
            <person name="Schneider S.L."/>
            <person name="Sharp S."/>
            <person name="Smith T.C."/>
            <person name="Stanton J.D."/>
            <person name="Ullery H.E."/>
            <person name="Wilson R.J."/>
            <person name="Serrano M.G."/>
            <person name="Buck G."/>
            <person name="Lee V."/>
            <person name="Wang Y."/>
            <person name="Carvalho R."/>
            <person name="Voegtly L."/>
            <person name="Shi R."/>
            <person name="Duckworth R."/>
            <person name="Johnson A."/>
            <person name="Loviza R."/>
            <person name="Walstead R."/>
            <person name="Shah Z."/>
            <person name="Kiflezghi M."/>
            <person name="Wade K."/>
            <person name="Ball S.L."/>
            <person name="Bradley K.W."/>
            <person name="Asai D.J."/>
            <person name="Bowman C.A."/>
            <person name="Russell D.A."/>
            <person name="Pope W.H."/>
            <person name="Jacobs-Sera D."/>
            <person name="Hendrix R.W."/>
            <person name="Hatfull G.F."/>
        </authorList>
    </citation>
    <scope>NUCLEOTIDE SEQUENCE [LARGE SCALE GENOMIC DNA]</scope>
    <source>
        <strain evidence="4 5">DSM 27710</strain>
    </source>
</reference>
<dbReference type="KEGG" id="vin:AKJ08_2669"/>
<sequence>MDSSSFVRHGRLSMAVLLAIALLGCSSDPPGARLPYVQQTSSSGTVIAWRTLDAGASEVAFGTDPAHMNRTASDPAEVRHHRVRIANLTPSTRYYYKVTSSDDRVATQHWFRTAPPPGAREPFRIWVLGDSGNGKAPQRSVRDAMLTVAAGRRPDLVVHVGDLAYPAGTEAELDRGVFDPYESVLSTTPFWPTLGNHEAQSVSGTSGPYFDAFAVPTNGEAGGEPSGTPSWYSFDWGNAHFAVLDSSNSSRRPGSPMLTWLERDLSASTADWKLAVFHHPPYSSTNDAGADPENQFEMRRYVVPILEAAGVDIVLNGHSHLYERTYLVNGATSADADPARFRMAVEDPVTHEIWKESGPNKGTLYLVAGHGGADLDWVAPGYPMIAFAEAAHGSCLVDVDGLSITVRNVRIDGVVSDTFTLKKPPPP</sequence>
<dbReference type="GO" id="GO:0003993">
    <property type="term" value="F:acid phosphatase activity"/>
    <property type="evidence" value="ECO:0007669"/>
    <property type="project" value="InterPro"/>
</dbReference>
<dbReference type="InterPro" id="IPR029052">
    <property type="entry name" value="Metallo-depent_PP-like"/>
</dbReference>
<evidence type="ECO:0000256" key="1">
    <source>
        <dbReference type="ARBA" id="ARBA00022729"/>
    </source>
</evidence>
<gene>
    <name evidence="4" type="ORF">AKJ08_2669</name>
</gene>
<accession>A0A0K1PFK4</accession>
<feature type="domain" description="Calcineurin-like phosphoesterase" evidence="2">
    <location>
        <begin position="123"/>
        <end position="321"/>
    </location>
</feature>
<dbReference type="Gene3D" id="2.60.40.380">
    <property type="entry name" value="Purple acid phosphatase-like, N-terminal"/>
    <property type="match status" value="1"/>
</dbReference>
<dbReference type="Pfam" id="PF00149">
    <property type="entry name" value="Metallophos"/>
    <property type="match status" value="1"/>
</dbReference>
<evidence type="ECO:0000313" key="5">
    <source>
        <dbReference type="Proteomes" id="UP000055590"/>
    </source>
</evidence>